<dbReference type="RefSeq" id="WP_228104681.1">
    <property type="nucleotide sequence ID" value="NZ_CP101637.1"/>
</dbReference>
<dbReference type="PROSITE" id="PS51186">
    <property type="entry name" value="GNAT"/>
    <property type="match status" value="1"/>
</dbReference>
<dbReference type="Pfam" id="PF00583">
    <property type="entry name" value="Acetyltransf_1"/>
    <property type="match status" value="1"/>
</dbReference>
<dbReference type="CDD" id="cd04301">
    <property type="entry name" value="NAT_SF"/>
    <property type="match status" value="1"/>
</dbReference>
<accession>A0ABY9PYL6</accession>
<dbReference type="PANTHER" id="PTHR10908">
    <property type="entry name" value="SEROTONIN N-ACETYLTRANSFERASE"/>
    <property type="match status" value="1"/>
</dbReference>
<gene>
    <name evidence="4" type="ORF">TEMA_07480</name>
</gene>
<organism evidence="4 5">
    <name type="scientific">Terrisporobacter mayombei</name>
    <dbReference type="NCBI Taxonomy" id="1541"/>
    <lineage>
        <taxon>Bacteria</taxon>
        <taxon>Bacillati</taxon>
        <taxon>Bacillota</taxon>
        <taxon>Clostridia</taxon>
        <taxon>Peptostreptococcales</taxon>
        <taxon>Peptostreptococcaceae</taxon>
        <taxon>Terrisporobacter</taxon>
    </lineage>
</organism>
<dbReference type="PANTHER" id="PTHR10908:SF0">
    <property type="entry name" value="SEROTONIN N-ACETYLTRANSFERASE"/>
    <property type="match status" value="1"/>
</dbReference>
<sequence length="165" mass="18636">METRLARKDDLKEIIKIESICFPPSEAASKEAIKERFKAFGENFLVAVEDEKIVGFINGCTTDKACLPDKLYNDVSLHDPNGKYQTVFGLDVLPQYRNKGTAAMLLEEFIDLSKKRGKSGVILTCKDYLINYYERFGFNHEGVSISSHGGAKWNDMILLFEKALT</sequence>
<proteinExistence type="predicted"/>
<protein>
    <recommendedName>
        <fullName evidence="3">N-acetyltransferase domain-containing protein</fullName>
    </recommendedName>
</protein>
<feature type="domain" description="N-acetyltransferase" evidence="3">
    <location>
        <begin position="1"/>
        <end position="161"/>
    </location>
</feature>
<dbReference type="InterPro" id="IPR000182">
    <property type="entry name" value="GNAT_dom"/>
</dbReference>
<evidence type="ECO:0000259" key="3">
    <source>
        <dbReference type="PROSITE" id="PS51186"/>
    </source>
</evidence>
<dbReference type="SUPFAM" id="SSF55729">
    <property type="entry name" value="Acyl-CoA N-acyltransferases (Nat)"/>
    <property type="match status" value="1"/>
</dbReference>
<dbReference type="InterPro" id="IPR016181">
    <property type="entry name" value="Acyl_CoA_acyltransferase"/>
</dbReference>
<dbReference type="EMBL" id="CP101637">
    <property type="protein sequence ID" value="WMT80431.1"/>
    <property type="molecule type" value="Genomic_DNA"/>
</dbReference>
<evidence type="ECO:0000313" key="4">
    <source>
        <dbReference type="EMBL" id="WMT80431.1"/>
    </source>
</evidence>
<dbReference type="Proteomes" id="UP001235030">
    <property type="component" value="Chromosome"/>
</dbReference>
<keyword evidence="5" id="KW-1185">Reference proteome</keyword>
<evidence type="ECO:0000313" key="5">
    <source>
        <dbReference type="Proteomes" id="UP001235030"/>
    </source>
</evidence>
<keyword evidence="1" id="KW-0808">Transferase</keyword>
<name>A0ABY9PYL6_9FIRM</name>
<reference evidence="4 5" key="1">
    <citation type="submission" date="2022-07" db="EMBL/GenBank/DDBJ databases">
        <title>Genome sequence of Terrisporobacter mayombei DSM6539.</title>
        <authorList>
            <person name="Boeer T."/>
            <person name="Bengelsdorf F.R."/>
            <person name="Daniel R."/>
            <person name="Poehlein A."/>
        </authorList>
    </citation>
    <scope>NUCLEOTIDE SEQUENCE [LARGE SCALE GENOMIC DNA]</scope>
    <source>
        <strain evidence="4 5">DSM 6539</strain>
    </source>
</reference>
<keyword evidence="2" id="KW-0012">Acyltransferase</keyword>
<evidence type="ECO:0000256" key="1">
    <source>
        <dbReference type="ARBA" id="ARBA00022679"/>
    </source>
</evidence>
<dbReference type="Gene3D" id="3.40.630.30">
    <property type="match status" value="1"/>
</dbReference>
<dbReference type="InterPro" id="IPR051635">
    <property type="entry name" value="SNAT-like"/>
</dbReference>
<evidence type="ECO:0000256" key="2">
    <source>
        <dbReference type="ARBA" id="ARBA00023315"/>
    </source>
</evidence>